<gene>
    <name evidence="2" type="ORF">H9650_03690</name>
</gene>
<evidence type="ECO:0000313" key="3">
    <source>
        <dbReference type="Proteomes" id="UP000640786"/>
    </source>
</evidence>
<evidence type="ECO:0000313" key="2">
    <source>
        <dbReference type="EMBL" id="MBD7943210.1"/>
    </source>
</evidence>
<sequence length="162" mass="18411">MKKSLFIFILMLLTFTTGCSSTTPTNPYTGRVLNIGIIGNSPTIIENKTVNFVPITFEDLSNDNYKNYDAVFIMKEQLAEASNDNYSKIYAELQKPIIFIGTDSLTPFISDAIDYRPKDFQEGLLYSVGLIEGTEYGFGLYNDKENEAMIKLFYSDLFRLIE</sequence>
<proteinExistence type="predicted"/>
<feature type="chain" id="PRO_5045126742" description="Lipoprotein" evidence="1">
    <location>
        <begin position="21"/>
        <end position="162"/>
    </location>
</feature>
<accession>A0ABR8R627</accession>
<evidence type="ECO:0008006" key="4">
    <source>
        <dbReference type="Google" id="ProtNLM"/>
    </source>
</evidence>
<evidence type="ECO:0000256" key="1">
    <source>
        <dbReference type="SAM" id="SignalP"/>
    </source>
</evidence>
<name>A0ABR8R627_9BACI</name>
<comment type="caution">
    <text evidence="2">The sequence shown here is derived from an EMBL/GenBank/DDBJ whole genome shotgun (WGS) entry which is preliminary data.</text>
</comment>
<dbReference type="PROSITE" id="PS51257">
    <property type="entry name" value="PROKAR_LIPOPROTEIN"/>
    <property type="match status" value="1"/>
</dbReference>
<reference evidence="2 3" key="1">
    <citation type="submission" date="2020-08" db="EMBL/GenBank/DDBJ databases">
        <title>A Genomic Blueprint of the Chicken Gut Microbiome.</title>
        <authorList>
            <person name="Gilroy R."/>
            <person name="Ravi A."/>
            <person name="Getino M."/>
            <person name="Pursley I."/>
            <person name="Horton D.L."/>
            <person name="Alikhan N.-F."/>
            <person name="Baker D."/>
            <person name="Gharbi K."/>
            <person name="Hall N."/>
            <person name="Watson M."/>
            <person name="Adriaenssens E.M."/>
            <person name="Foster-Nyarko E."/>
            <person name="Jarju S."/>
            <person name="Secka A."/>
            <person name="Antonio M."/>
            <person name="Oren A."/>
            <person name="Chaudhuri R."/>
            <person name="La Ragione R.M."/>
            <person name="Hildebrand F."/>
            <person name="Pallen M.J."/>
        </authorList>
    </citation>
    <scope>NUCLEOTIDE SEQUENCE [LARGE SCALE GENOMIC DNA]</scope>
    <source>
        <strain evidence="2 3">Sa2BUA9</strain>
    </source>
</reference>
<dbReference type="Proteomes" id="UP000640786">
    <property type="component" value="Unassembled WGS sequence"/>
</dbReference>
<dbReference type="EMBL" id="JACSQO010000001">
    <property type="protein sequence ID" value="MBD7943210.1"/>
    <property type="molecule type" value="Genomic_DNA"/>
</dbReference>
<keyword evidence="3" id="KW-1185">Reference proteome</keyword>
<keyword evidence="1" id="KW-0732">Signal</keyword>
<organism evidence="2 3">
    <name type="scientific">Psychrobacillus faecigallinarum</name>
    <dbReference type="NCBI Taxonomy" id="2762235"/>
    <lineage>
        <taxon>Bacteria</taxon>
        <taxon>Bacillati</taxon>
        <taxon>Bacillota</taxon>
        <taxon>Bacilli</taxon>
        <taxon>Bacillales</taxon>
        <taxon>Bacillaceae</taxon>
        <taxon>Psychrobacillus</taxon>
    </lineage>
</organism>
<dbReference type="RefSeq" id="WP_191696589.1">
    <property type="nucleotide sequence ID" value="NZ_JACSQO010000001.1"/>
</dbReference>
<protein>
    <recommendedName>
        <fullName evidence="4">Lipoprotein</fullName>
    </recommendedName>
</protein>
<feature type="signal peptide" evidence="1">
    <location>
        <begin position="1"/>
        <end position="20"/>
    </location>
</feature>